<sequence length="56" mass="5799">MNEVLPLGAILLKKASDSLHSSRAGDEPVEVPHSTHPSRTPCCVSAVWCLAAASAS</sequence>
<feature type="non-terminal residue" evidence="2">
    <location>
        <position position="56"/>
    </location>
</feature>
<keyword evidence="3" id="KW-1185">Reference proteome</keyword>
<evidence type="ECO:0000256" key="1">
    <source>
        <dbReference type="SAM" id="MobiDB-lite"/>
    </source>
</evidence>
<proteinExistence type="predicted"/>
<comment type="caution">
    <text evidence="2">The sequence shown here is derived from an EMBL/GenBank/DDBJ whole genome shotgun (WGS) entry which is preliminary data.</text>
</comment>
<dbReference type="GeneID" id="87874635"/>
<dbReference type="Proteomes" id="UP001285908">
    <property type="component" value="Unassembled WGS sequence"/>
</dbReference>
<organism evidence="2 3">
    <name type="scientific">Neurospora hispaniola</name>
    <dbReference type="NCBI Taxonomy" id="588809"/>
    <lineage>
        <taxon>Eukaryota</taxon>
        <taxon>Fungi</taxon>
        <taxon>Dikarya</taxon>
        <taxon>Ascomycota</taxon>
        <taxon>Pezizomycotina</taxon>
        <taxon>Sordariomycetes</taxon>
        <taxon>Sordariomycetidae</taxon>
        <taxon>Sordariales</taxon>
        <taxon>Sordariaceae</taxon>
        <taxon>Neurospora</taxon>
    </lineage>
</organism>
<feature type="region of interest" description="Disordered" evidence="1">
    <location>
        <begin position="19"/>
        <end position="39"/>
    </location>
</feature>
<dbReference type="EMBL" id="JAULSX010000003">
    <property type="protein sequence ID" value="KAK3494672.1"/>
    <property type="molecule type" value="Genomic_DNA"/>
</dbReference>
<dbReference type="RefSeq" id="XP_062694101.1">
    <property type="nucleotide sequence ID" value="XM_062837013.1"/>
</dbReference>
<dbReference type="AlphaFoldDB" id="A0AAJ0IA07"/>
<protein>
    <submittedName>
        <fullName evidence="2">Uncharacterized protein</fullName>
    </submittedName>
</protein>
<evidence type="ECO:0000313" key="2">
    <source>
        <dbReference type="EMBL" id="KAK3494672.1"/>
    </source>
</evidence>
<name>A0AAJ0IA07_9PEZI</name>
<reference evidence="2 3" key="1">
    <citation type="journal article" date="2023" name="Mol. Phylogenet. Evol.">
        <title>Genome-scale phylogeny and comparative genomics of the fungal order Sordariales.</title>
        <authorList>
            <person name="Hensen N."/>
            <person name="Bonometti L."/>
            <person name="Westerberg I."/>
            <person name="Brannstrom I.O."/>
            <person name="Guillou S."/>
            <person name="Cros-Aarteil S."/>
            <person name="Calhoun S."/>
            <person name="Haridas S."/>
            <person name="Kuo A."/>
            <person name="Mondo S."/>
            <person name="Pangilinan J."/>
            <person name="Riley R."/>
            <person name="LaButti K."/>
            <person name="Andreopoulos B."/>
            <person name="Lipzen A."/>
            <person name="Chen C."/>
            <person name="Yan M."/>
            <person name="Daum C."/>
            <person name="Ng V."/>
            <person name="Clum A."/>
            <person name="Steindorff A."/>
            <person name="Ohm R.A."/>
            <person name="Martin F."/>
            <person name="Silar P."/>
            <person name="Natvig D.O."/>
            <person name="Lalanne C."/>
            <person name="Gautier V."/>
            <person name="Ament-Velasquez S.L."/>
            <person name="Kruys A."/>
            <person name="Hutchinson M.I."/>
            <person name="Powell A.J."/>
            <person name="Barry K."/>
            <person name="Miller A.N."/>
            <person name="Grigoriev I.V."/>
            <person name="Debuchy R."/>
            <person name="Gladieux P."/>
            <person name="Hiltunen Thoren M."/>
            <person name="Johannesson H."/>
        </authorList>
    </citation>
    <scope>NUCLEOTIDE SEQUENCE [LARGE SCALE GENOMIC DNA]</scope>
    <source>
        <strain evidence="2 3">FGSC 10403</strain>
    </source>
</reference>
<gene>
    <name evidence="2" type="ORF">B0T23DRAFT_377176</name>
</gene>
<accession>A0AAJ0IA07</accession>
<evidence type="ECO:0000313" key="3">
    <source>
        <dbReference type="Proteomes" id="UP001285908"/>
    </source>
</evidence>